<accession>A0ACC3SML2</accession>
<reference evidence="1" key="1">
    <citation type="submission" date="2024-02" db="EMBL/GenBank/DDBJ databases">
        <title>Metagenome Assembled Genome of Zalaria obscura JY119.</title>
        <authorList>
            <person name="Vighnesh L."/>
            <person name="Jagadeeshwari U."/>
            <person name="Venkata Ramana C."/>
            <person name="Sasikala C."/>
        </authorList>
    </citation>
    <scope>NUCLEOTIDE SEQUENCE</scope>
    <source>
        <strain evidence="1">JY119</strain>
    </source>
</reference>
<comment type="caution">
    <text evidence="1">The sequence shown here is derived from an EMBL/GenBank/DDBJ whole genome shotgun (WGS) entry which is preliminary data.</text>
</comment>
<proteinExistence type="predicted"/>
<organism evidence="1 2">
    <name type="scientific">Zalaria obscura</name>
    <dbReference type="NCBI Taxonomy" id="2024903"/>
    <lineage>
        <taxon>Eukaryota</taxon>
        <taxon>Fungi</taxon>
        <taxon>Dikarya</taxon>
        <taxon>Ascomycota</taxon>
        <taxon>Pezizomycotina</taxon>
        <taxon>Dothideomycetes</taxon>
        <taxon>Dothideomycetidae</taxon>
        <taxon>Dothideales</taxon>
        <taxon>Zalariaceae</taxon>
        <taxon>Zalaria</taxon>
    </lineage>
</organism>
<dbReference type="Proteomes" id="UP001320706">
    <property type="component" value="Unassembled WGS sequence"/>
</dbReference>
<dbReference type="EMBL" id="JAMKPW020000003">
    <property type="protein sequence ID" value="KAK8219750.1"/>
    <property type="molecule type" value="Genomic_DNA"/>
</dbReference>
<gene>
    <name evidence="1" type="ORF">M8818_000724</name>
</gene>
<evidence type="ECO:0000313" key="2">
    <source>
        <dbReference type="Proteomes" id="UP001320706"/>
    </source>
</evidence>
<name>A0ACC3SML2_9PEZI</name>
<keyword evidence="2" id="KW-1185">Reference proteome</keyword>
<evidence type="ECO:0000313" key="1">
    <source>
        <dbReference type="EMBL" id="KAK8219750.1"/>
    </source>
</evidence>
<sequence length="131" mass="14928">MASAFTVPWNSSAGKKVDSTKILRELVPRNHRVDDLECPDQETLSNCVCHSCDWEPWSEVLGRGLEKETYMRQGKENATSSCQDWFRSGVHFQPMYQAKRGLKTLAITRKSSLGSKIRIEAASWRFQFGAE</sequence>
<protein>
    <submittedName>
        <fullName evidence="1">Uncharacterized protein</fullName>
    </submittedName>
</protein>